<sequence>MSSRSEPNATSGSGSEDEQKSRRPPVAPHPYNKTWSSQECVIGNRNVAAGAGRRAPIGRKRAPAALMQRPPAPPNFCTASIVLMKLLIFLFLCNLLNLH</sequence>
<keyword evidence="2" id="KW-0812">Transmembrane</keyword>
<feature type="region of interest" description="Disordered" evidence="1">
    <location>
        <begin position="1"/>
        <end position="35"/>
    </location>
</feature>
<accession>A0A4C2A0B7</accession>
<reference evidence="3 4" key="1">
    <citation type="journal article" date="2019" name="Commun. Biol.">
        <title>The bagworm genome reveals a unique fibroin gene that provides high tensile strength.</title>
        <authorList>
            <person name="Kono N."/>
            <person name="Nakamura H."/>
            <person name="Ohtoshi R."/>
            <person name="Tomita M."/>
            <person name="Numata K."/>
            <person name="Arakawa K."/>
        </authorList>
    </citation>
    <scope>NUCLEOTIDE SEQUENCE [LARGE SCALE GENOMIC DNA]</scope>
</reference>
<evidence type="ECO:0000256" key="2">
    <source>
        <dbReference type="SAM" id="Phobius"/>
    </source>
</evidence>
<evidence type="ECO:0000256" key="1">
    <source>
        <dbReference type="SAM" id="MobiDB-lite"/>
    </source>
</evidence>
<dbReference type="EMBL" id="BGZK01002470">
    <property type="protein sequence ID" value="GBP94166.1"/>
    <property type="molecule type" value="Genomic_DNA"/>
</dbReference>
<proteinExistence type="predicted"/>
<feature type="compositionally biased region" description="Polar residues" evidence="1">
    <location>
        <begin position="1"/>
        <end position="14"/>
    </location>
</feature>
<evidence type="ECO:0000313" key="4">
    <source>
        <dbReference type="Proteomes" id="UP000299102"/>
    </source>
</evidence>
<comment type="caution">
    <text evidence="3">The sequence shown here is derived from an EMBL/GenBank/DDBJ whole genome shotgun (WGS) entry which is preliminary data.</text>
</comment>
<protein>
    <submittedName>
        <fullName evidence="3">Uncharacterized protein</fullName>
    </submittedName>
</protein>
<keyword evidence="2" id="KW-0472">Membrane</keyword>
<gene>
    <name evidence="3" type="ORF">EVAR_66073_1</name>
</gene>
<organism evidence="3 4">
    <name type="scientific">Eumeta variegata</name>
    <name type="common">Bagworm moth</name>
    <name type="synonym">Eumeta japonica</name>
    <dbReference type="NCBI Taxonomy" id="151549"/>
    <lineage>
        <taxon>Eukaryota</taxon>
        <taxon>Metazoa</taxon>
        <taxon>Ecdysozoa</taxon>
        <taxon>Arthropoda</taxon>
        <taxon>Hexapoda</taxon>
        <taxon>Insecta</taxon>
        <taxon>Pterygota</taxon>
        <taxon>Neoptera</taxon>
        <taxon>Endopterygota</taxon>
        <taxon>Lepidoptera</taxon>
        <taxon>Glossata</taxon>
        <taxon>Ditrysia</taxon>
        <taxon>Tineoidea</taxon>
        <taxon>Psychidae</taxon>
        <taxon>Oiketicinae</taxon>
        <taxon>Eumeta</taxon>
    </lineage>
</organism>
<dbReference type="Proteomes" id="UP000299102">
    <property type="component" value="Unassembled WGS sequence"/>
</dbReference>
<dbReference type="AlphaFoldDB" id="A0A4C2A0B7"/>
<keyword evidence="4" id="KW-1185">Reference proteome</keyword>
<keyword evidence="2" id="KW-1133">Transmembrane helix</keyword>
<feature type="transmembrane region" description="Helical" evidence="2">
    <location>
        <begin position="76"/>
        <end position="97"/>
    </location>
</feature>
<evidence type="ECO:0000313" key="3">
    <source>
        <dbReference type="EMBL" id="GBP94166.1"/>
    </source>
</evidence>
<name>A0A4C2A0B7_EUMVA</name>